<dbReference type="Proteomes" id="UP000250043">
    <property type="component" value="Unassembled WGS sequence"/>
</dbReference>
<keyword evidence="2" id="KW-1185">Reference proteome</keyword>
<organism evidence="1 2">
    <name type="scientific">Obba rivulosa</name>
    <dbReference type="NCBI Taxonomy" id="1052685"/>
    <lineage>
        <taxon>Eukaryota</taxon>
        <taxon>Fungi</taxon>
        <taxon>Dikarya</taxon>
        <taxon>Basidiomycota</taxon>
        <taxon>Agaricomycotina</taxon>
        <taxon>Agaricomycetes</taxon>
        <taxon>Polyporales</taxon>
        <taxon>Gelatoporiaceae</taxon>
        <taxon>Obba</taxon>
    </lineage>
</organism>
<accession>A0A8E2DFL0</accession>
<gene>
    <name evidence="1" type="ORF">OBBRIDRAFT_355684</name>
</gene>
<name>A0A8E2DFL0_9APHY</name>
<reference evidence="1 2" key="1">
    <citation type="submission" date="2016-07" db="EMBL/GenBank/DDBJ databases">
        <title>Draft genome of the white-rot fungus Obba rivulosa 3A-2.</title>
        <authorList>
            <consortium name="DOE Joint Genome Institute"/>
            <person name="Miettinen O."/>
            <person name="Riley R."/>
            <person name="Acob R."/>
            <person name="Barry K."/>
            <person name="Cullen D."/>
            <person name="De Vries R."/>
            <person name="Hainaut M."/>
            <person name="Hatakka A."/>
            <person name="Henrissat B."/>
            <person name="Hilden K."/>
            <person name="Kuo R."/>
            <person name="Labutti K."/>
            <person name="Lipzen A."/>
            <person name="Makela M.R."/>
            <person name="Sandor L."/>
            <person name="Spatafora J.W."/>
            <person name="Grigoriev I.V."/>
            <person name="Hibbett D.S."/>
        </authorList>
    </citation>
    <scope>NUCLEOTIDE SEQUENCE [LARGE SCALE GENOMIC DNA]</scope>
    <source>
        <strain evidence="1 2">3A-2</strain>
    </source>
</reference>
<dbReference type="EMBL" id="KV722621">
    <property type="protein sequence ID" value="OCH84927.1"/>
    <property type="molecule type" value="Genomic_DNA"/>
</dbReference>
<proteinExistence type="predicted"/>
<sequence length="159" mass="16866">MHLASSLLPASVLPSPCCCPGLATASYFAVLSFSLCSQGCCVYSLTFRRLPCGVNNTPSQSAGSRAEEYRGINDDDIRRSVDGGMRLAGGPLMTLEDVGAGICVVRVLTSGGLTRIASSSLLKPIDLSMWTVTCATSLSAERRMCWLCGQFHAATQEHQ</sequence>
<evidence type="ECO:0000313" key="2">
    <source>
        <dbReference type="Proteomes" id="UP000250043"/>
    </source>
</evidence>
<protein>
    <submittedName>
        <fullName evidence="1">Uncharacterized protein</fullName>
    </submittedName>
</protein>
<dbReference type="AlphaFoldDB" id="A0A8E2DFL0"/>
<evidence type="ECO:0000313" key="1">
    <source>
        <dbReference type="EMBL" id="OCH84927.1"/>
    </source>
</evidence>